<evidence type="ECO:0000256" key="1">
    <source>
        <dbReference type="ARBA" id="ARBA00010552"/>
    </source>
</evidence>
<dbReference type="EMBL" id="CAIJEN010000001">
    <property type="protein sequence ID" value="CAD0082600.1"/>
    <property type="molecule type" value="Genomic_DNA"/>
</dbReference>
<dbReference type="SUPFAM" id="SSF55298">
    <property type="entry name" value="YjgF-like"/>
    <property type="match status" value="1"/>
</dbReference>
<dbReference type="GO" id="GO:0005739">
    <property type="term" value="C:mitochondrion"/>
    <property type="evidence" value="ECO:0007669"/>
    <property type="project" value="TreeGrafter"/>
</dbReference>
<accession>A0A9N8J8A6</accession>
<evidence type="ECO:0008006" key="4">
    <source>
        <dbReference type="Google" id="ProtNLM"/>
    </source>
</evidence>
<gene>
    <name evidence="2" type="ORF">AWRI4619_LOCUS1167</name>
</gene>
<comment type="similarity">
    <text evidence="1">Belongs to the RutC family.</text>
</comment>
<keyword evidence="3" id="KW-1185">Reference proteome</keyword>
<sequence length="177" mass="19468">MNTIAKITRVGARSILHNRLPTSFIAGKSTLTQVFSDKAIHRKSPNFPSSSSSVPQLKCVLQPIGPYYSQAIKANGFVFLSAQLPADERCKLVGGSVSNQTHKMIQNASHVLRAAGSNLEKVVKVNLSVKDFHMVEEINEVYMKYFPQRPARTVGQVVFMPAGADMMMDMVAVVDEE</sequence>
<organism evidence="2 3">
    <name type="scientific">Aureobasidium vineae</name>
    <dbReference type="NCBI Taxonomy" id="2773715"/>
    <lineage>
        <taxon>Eukaryota</taxon>
        <taxon>Fungi</taxon>
        <taxon>Dikarya</taxon>
        <taxon>Ascomycota</taxon>
        <taxon>Pezizomycotina</taxon>
        <taxon>Dothideomycetes</taxon>
        <taxon>Dothideomycetidae</taxon>
        <taxon>Dothideales</taxon>
        <taxon>Saccotheciaceae</taxon>
        <taxon>Aureobasidium</taxon>
    </lineage>
</organism>
<evidence type="ECO:0000313" key="3">
    <source>
        <dbReference type="Proteomes" id="UP000716446"/>
    </source>
</evidence>
<dbReference type="PANTHER" id="PTHR11803:SF58">
    <property type="entry name" value="PROTEIN HMF1-RELATED"/>
    <property type="match status" value="1"/>
</dbReference>
<dbReference type="PANTHER" id="PTHR11803">
    <property type="entry name" value="2-IMINOBUTANOATE/2-IMINOPROPANOATE DEAMINASE RIDA"/>
    <property type="match status" value="1"/>
</dbReference>
<reference evidence="2" key="1">
    <citation type="submission" date="2020-06" db="EMBL/GenBank/DDBJ databases">
        <authorList>
            <person name="Onetto C."/>
        </authorList>
    </citation>
    <scope>NUCLEOTIDE SEQUENCE</scope>
</reference>
<protein>
    <recommendedName>
        <fullName evidence="4">YjgF-like protein</fullName>
    </recommendedName>
</protein>
<dbReference type="Proteomes" id="UP000716446">
    <property type="component" value="Unassembled WGS sequence"/>
</dbReference>
<comment type="caution">
    <text evidence="2">The sequence shown here is derived from an EMBL/GenBank/DDBJ whole genome shotgun (WGS) entry which is preliminary data.</text>
</comment>
<dbReference type="GO" id="GO:0005829">
    <property type="term" value="C:cytosol"/>
    <property type="evidence" value="ECO:0007669"/>
    <property type="project" value="TreeGrafter"/>
</dbReference>
<dbReference type="Pfam" id="PF01042">
    <property type="entry name" value="Ribonuc_L-PSP"/>
    <property type="match status" value="1"/>
</dbReference>
<name>A0A9N8J8A6_9PEZI</name>
<dbReference type="AlphaFoldDB" id="A0A9N8J8A6"/>
<dbReference type="InterPro" id="IPR006175">
    <property type="entry name" value="YjgF/YER057c/UK114"/>
</dbReference>
<evidence type="ECO:0000313" key="2">
    <source>
        <dbReference type="EMBL" id="CAD0082600.1"/>
    </source>
</evidence>
<proteinExistence type="inferred from homology"/>
<dbReference type="GO" id="GO:0019239">
    <property type="term" value="F:deaminase activity"/>
    <property type="evidence" value="ECO:0007669"/>
    <property type="project" value="TreeGrafter"/>
</dbReference>
<dbReference type="CDD" id="cd00448">
    <property type="entry name" value="YjgF_YER057c_UK114_family"/>
    <property type="match status" value="1"/>
</dbReference>
<dbReference type="Gene3D" id="3.30.1330.40">
    <property type="entry name" value="RutC-like"/>
    <property type="match status" value="1"/>
</dbReference>
<dbReference type="InterPro" id="IPR035959">
    <property type="entry name" value="RutC-like_sf"/>
</dbReference>